<keyword evidence="4" id="KW-1185">Reference proteome</keyword>
<dbReference type="RefSeq" id="WP_369280244.1">
    <property type="nucleotide sequence ID" value="NZ_JBJVMW010000023.1"/>
</dbReference>
<feature type="transmembrane region" description="Helical" evidence="2">
    <location>
        <begin position="123"/>
        <end position="140"/>
    </location>
</feature>
<organism evidence="3 4">
    <name type="scientific">Streptomyces galilaeus</name>
    <dbReference type="NCBI Taxonomy" id="33899"/>
    <lineage>
        <taxon>Bacteria</taxon>
        <taxon>Bacillati</taxon>
        <taxon>Actinomycetota</taxon>
        <taxon>Actinomycetes</taxon>
        <taxon>Kitasatosporales</taxon>
        <taxon>Streptomycetaceae</taxon>
        <taxon>Streptomyces</taxon>
    </lineage>
</organism>
<proteinExistence type="predicted"/>
<name>A0ABW9ITX8_STRGJ</name>
<keyword evidence="2" id="KW-0472">Membrane</keyword>
<evidence type="ECO:0000256" key="1">
    <source>
        <dbReference type="SAM" id="MobiDB-lite"/>
    </source>
</evidence>
<feature type="transmembrane region" description="Helical" evidence="2">
    <location>
        <begin position="68"/>
        <end position="88"/>
    </location>
</feature>
<dbReference type="EMBL" id="JBJVNE010000021">
    <property type="protein sequence ID" value="MFM9651437.1"/>
    <property type="molecule type" value="Genomic_DNA"/>
</dbReference>
<comment type="caution">
    <text evidence="3">The sequence shown here is derived from an EMBL/GenBank/DDBJ whole genome shotgun (WGS) entry which is preliminary data.</text>
</comment>
<accession>A0ABW9ITX8</accession>
<feature type="transmembrane region" description="Helical" evidence="2">
    <location>
        <begin position="161"/>
        <end position="183"/>
    </location>
</feature>
<protein>
    <submittedName>
        <fullName evidence="3">Uncharacterized protein</fullName>
    </submittedName>
</protein>
<dbReference type="Proteomes" id="UP001631993">
    <property type="component" value="Unassembled WGS sequence"/>
</dbReference>
<keyword evidence="2" id="KW-1133">Transmembrane helix</keyword>
<feature type="transmembrane region" description="Helical" evidence="2">
    <location>
        <begin position="195"/>
        <end position="212"/>
    </location>
</feature>
<feature type="region of interest" description="Disordered" evidence="1">
    <location>
        <begin position="610"/>
        <end position="635"/>
    </location>
</feature>
<keyword evidence="2" id="KW-0812">Transmembrane</keyword>
<gene>
    <name evidence="3" type="ORF">ACKI1S_35450</name>
</gene>
<feature type="region of interest" description="Disordered" evidence="1">
    <location>
        <begin position="285"/>
        <end position="341"/>
    </location>
</feature>
<sequence length="635" mass="69578">MSLPEHRYSRTEATRLLCAGVYQDAGFRRRVIEELLDHRERPVAPPNGIDVLPVLAHALRVTRQEARAALLMLGAWVGFFLSDVIMFWDSLSDRWGDGADVRFSDVVTAFFEGDDRLTDGMPLPWSVLYAMVCLALWFAHRARGGGSAARSAGLPDPVAKAADGAGSLLSLGAAAFALFYWFHYVFGVLGGGVQTPYPLLFPLAMALIAWWYQTWQRKNLCRRLARWTFPTATQPELPAGHRYESVRDDIRREQEAALTLYGDDSPFVGLGEQGTPWSFAMELRKRTRQAGEADSAETDPGTKDAGALPRQTGSLDGGAPADRVSSPDGAAPSQPISGPLTADSALSMIEPQMTRLRESAALSGRDRLRDLEVERFVYLPGGVARDEELEVGGVPDPAALPHGAGRRRGRSVYDPAQVAAHLREAVDEGGEGRRVFLCVRVGAWHEQVVVTVLVRVHTQGRMLMLEVLPFVLSPVRREFRAVDTFVDRLPETWVRAALRALRQAPVVSVDTGVGGLATLRDTLVGGWKDTRGLPDVPRVSLRESVSTNRLSAFQRMDSTRYVKTIQERIVNGVREALKAHGYRTEEFEQHVYQLSGGSVFIKDMSGGAVATGSHGRAAHHDGPPPPSATRADHTP</sequence>
<evidence type="ECO:0000256" key="2">
    <source>
        <dbReference type="SAM" id="Phobius"/>
    </source>
</evidence>
<reference evidence="3 4" key="1">
    <citation type="submission" date="2024-12" db="EMBL/GenBank/DDBJ databases">
        <title>Forecasting of Potato common scab and diversities of Pathogenic streptomyces spp. in china.</title>
        <authorList>
            <person name="Handique U."/>
            <person name="Wu J."/>
        </authorList>
    </citation>
    <scope>NUCLEOTIDE SEQUENCE [LARGE SCALE GENOMIC DNA]</scope>
    <source>
        <strain evidence="3 4">ZRIMU1585</strain>
    </source>
</reference>
<evidence type="ECO:0000313" key="3">
    <source>
        <dbReference type="EMBL" id="MFM9651437.1"/>
    </source>
</evidence>
<evidence type="ECO:0000313" key="4">
    <source>
        <dbReference type="Proteomes" id="UP001631993"/>
    </source>
</evidence>